<dbReference type="EMBL" id="OZ020105">
    <property type="protein sequence ID" value="CAK9256756.1"/>
    <property type="molecule type" value="Genomic_DNA"/>
</dbReference>
<accession>A0ABP0VS45</accession>
<gene>
    <name evidence="1" type="ORF">CSSPJE1EN1_LOCUS2234</name>
</gene>
<evidence type="ECO:0000313" key="1">
    <source>
        <dbReference type="EMBL" id="CAK9256756.1"/>
    </source>
</evidence>
<evidence type="ECO:0000313" key="2">
    <source>
        <dbReference type="Proteomes" id="UP001497444"/>
    </source>
</evidence>
<protein>
    <submittedName>
        <fullName evidence="1">Uncharacterized protein</fullName>
    </submittedName>
</protein>
<organism evidence="1 2">
    <name type="scientific">Sphagnum jensenii</name>
    <dbReference type="NCBI Taxonomy" id="128206"/>
    <lineage>
        <taxon>Eukaryota</taxon>
        <taxon>Viridiplantae</taxon>
        <taxon>Streptophyta</taxon>
        <taxon>Embryophyta</taxon>
        <taxon>Bryophyta</taxon>
        <taxon>Sphagnophytina</taxon>
        <taxon>Sphagnopsida</taxon>
        <taxon>Sphagnales</taxon>
        <taxon>Sphagnaceae</taxon>
        <taxon>Sphagnum</taxon>
    </lineage>
</organism>
<sequence length="60" mass="6748">MLIPSNTFSHYDQGSDWRIEGSWCKIDEPDLVLDLEASKLEAFKKAYSFLGVDLGGVKLL</sequence>
<reference evidence="1" key="1">
    <citation type="submission" date="2024-02" db="EMBL/GenBank/DDBJ databases">
        <authorList>
            <consortium name="ELIXIR-Norway"/>
            <consortium name="Elixir Norway"/>
        </authorList>
    </citation>
    <scope>NUCLEOTIDE SEQUENCE</scope>
</reference>
<proteinExistence type="predicted"/>
<keyword evidence="2" id="KW-1185">Reference proteome</keyword>
<name>A0ABP0VS45_9BRYO</name>
<dbReference type="Proteomes" id="UP001497444">
    <property type="component" value="Chromosome 10"/>
</dbReference>